<reference evidence="2 3" key="1">
    <citation type="journal article" date="2012" name="Genome Biol.">
        <title>Genome and low-iron response of an oceanic diatom adapted to chronic iron limitation.</title>
        <authorList>
            <person name="Lommer M."/>
            <person name="Specht M."/>
            <person name="Roy A.S."/>
            <person name="Kraemer L."/>
            <person name="Andreson R."/>
            <person name="Gutowska M.A."/>
            <person name="Wolf J."/>
            <person name="Bergner S.V."/>
            <person name="Schilhabel M.B."/>
            <person name="Klostermeier U.C."/>
            <person name="Beiko R.G."/>
            <person name="Rosenstiel P."/>
            <person name="Hippler M."/>
            <person name="Laroche J."/>
        </authorList>
    </citation>
    <scope>NUCLEOTIDE SEQUENCE [LARGE SCALE GENOMIC DNA]</scope>
    <source>
        <strain evidence="2 3">CCMP1005</strain>
    </source>
</reference>
<evidence type="ECO:0000313" key="2">
    <source>
        <dbReference type="EMBL" id="EJK44142.1"/>
    </source>
</evidence>
<feature type="region of interest" description="Disordered" evidence="1">
    <location>
        <begin position="339"/>
        <end position="368"/>
    </location>
</feature>
<sequence>EPFDLPDVLAYDAETGMCTLSGIDLKRPEEDSCQVRTAEYSTKITFHADDSSALYIDFSSNGGDSYYTEGEDDETRIATPYSDEGVRARRAEECGGEVGLFSSCKGKGQRCGGENLGGSWGCRKDRSECCSGKEIQEDGRPGYITTYYKCKGDCTPDGERCGYHGNIQDAGCWIDSNVCCSKQKIQVEGRPGEFWTNYKCGCGLYDGARCEGDCREKGVDSGRWFEGVYQSGKDIERIVSRMCCGSGYAMKEDAKGYYCNERGCLEAGKRCGQDGTQGVGRINCLGRAAAEICDGMVAARVAKPGGRDRLMFGGPRPDNKAIPPAVAKDISLHKIKGQLSGDPKHWAQPGPGRPKNCMANSIKQPPRRKIDQGKLRTILSSASCKRLLYKDRRISAAAEFWESPIDVVVLLRGAVGALADAVAIEADLGDLERRVMALLAGPGTGLGQELGRIGS</sequence>
<evidence type="ECO:0000256" key="1">
    <source>
        <dbReference type="SAM" id="MobiDB-lite"/>
    </source>
</evidence>
<dbReference type="Proteomes" id="UP000266841">
    <property type="component" value="Unassembled WGS sequence"/>
</dbReference>
<dbReference type="EMBL" id="AGNL01050118">
    <property type="protein sequence ID" value="EJK44142.1"/>
    <property type="molecule type" value="Genomic_DNA"/>
</dbReference>
<gene>
    <name evidence="2" type="ORF">THAOC_37345</name>
</gene>
<name>K0RCB7_THAOC</name>
<evidence type="ECO:0000313" key="3">
    <source>
        <dbReference type="Proteomes" id="UP000266841"/>
    </source>
</evidence>
<dbReference type="AlphaFoldDB" id="K0RCB7"/>
<proteinExistence type="predicted"/>
<comment type="caution">
    <text evidence="2">The sequence shown here is derived from an EMBL/GenBank/DDBJ whole genome shotgun (WGS) entry which is preliminary data.</text>
</comment>
<protein>
    <submittedName>
        <fullName evidence="2">Uncharacterized protein</fullName>
    </submittedName>
</protein>
<accession>K0RCB7</accession>
<organism evidence="2 3">
    <name type="scientific">Thalassiosira oceanica</name>
    <name type="common">Marine diatom</name>
    <dbReference type="NCBI Taxonomy" id="159749"/>
    <lineage>
        <taxon>Eukaryota</taxon>
        <taxon>Sar</taxon>
        <taxon>Stramenopiles</taxon>
        <taxon>Ochrophyta</taxon>
        <taxon>Bacillariophyta</taxon>
        <taxon>Coscinodiscophyceae</taxon>
        <taxon>Thalassiosirophycidae</taxon>
        <taxon>Thalassiosirales</taxon>
        <taxon>Thalassiosiraceae</taxon>
        <taxon>Thalassiosira</taxon>
    </lineage>
</organism>
<keyword evidence="3" id="KW-1185">Reference proteome</keyword>
<feature type="non-terminal residue" evidence="2">
    <location>
        <position position="1"/>
    </location>
</feature>